<keyword evidence="7 10" id="KW-0119">Carbohydrate metabolism</keyword>
<reference evidence="12 13" key="1">
    <citation type="submission" date="2014-03" db="EMBL/GenBank/DDBJ databases">
        <title>Genomics of Bifidobacteria.</title>
        <authorList>
            <person name="Ventura M."/>
            <person name="Milani C."/>
            <person name="Lugli G.A."/>
        </authorList>
    </citation>
    <scope>NUCLEOTIDE SEQUENCE [LARGE SCALE GENOMIC DNA]</scope>
    <source>
        <strain evidence="12 13">LMG 21775</strain>
    </source>
</reference>
<evidence type="ECO:0000256" key="5">
    <source>
        <dbReference type="ARBA" id="ARBA00022676"/>
    </source>
</evidence>
<evidence type="ECO:0000256" key="6">
    <source>
        <dbReference type="ARBA" id="ARBA00022679"/>
    </source>
</evidence>
<evidence type="ECO:0000256" key="9">
    <source>
        <dbReference type="ARBA" id="ARBA00031501"/>
    </source>
</evidence>
<gene>
    <name evidence="12" type="ORF">BPSY_1009</name>
</gene>
<dbReference type="Gene3D" id="3.20.20.80">
    <property type="entry name" value="Glycosidases"/>
    <property type="match status" value="1"/>
</dbReference>
<dbReference type="EC" id="2.4.1.25" evidence="3 10"/>
<accession>A0A087CFW0</accession>
<evidence type="ECO:0000256" key="8">
    <source>
        <dbReference type="ARBA" id="ARBA00031423"/>
    </source>
</evidence>
<sequence length="743" mass="83087">MMRSARIPVRAELPELAYTGGMERAESNQRRQRPLIGLAKAVGLSTCYVGQNDDYHETEDAVLIAVLRSLGIDASSTEAAAKSLHGIEERRHDRLIAPTVFHTAGKTGKVLVNTRMLEIPYGRIILESGEEYPHRLGPDEGDGSAAYPLNGEFVVNAALILPKDIPVGYHQIEVRSGGRTQTATLICAPAEVPWSISEPEIRPWGWMAQLYSIRSRASWGVGDFSDLARMLVEAKGRTGADFILINPMHAAEPVSPLTPSPYLPVSRRLVNFTYIRPQDIEEYSLLGEESLAEVQSAYESCLPLNEDADRITRDAMWKYKMRALWIIYKLGRPIGRQHQYEEYIAACGDDLESYATWCLVYDKWGAPSADPESWVNRFDKDSEEIKALRRQYPDTLDFYRWLEWVATQQLDAAQDKARQAGMRIGVMSDMAVGVHPQGAEVWWNPSRYVRGVTVGAPPDYFNQQGQNWSQPPLNPVELERTGYLSYRNMVHGMFAHAGALRIDHILGLFRLWWIPAGMSAMQGVYVNYDAEIMLGILAIEASRVGGVVVGEDLGVVPEYVADSLIEHQVLGCVVEWFEQRNGRFREPGKWRECALASVNTHDMPPDAGYLNYEHVTLHEELGLLTGSVEEFKSSAVAEHDAMMTMLVDGGFLDPKCLQDEHANEQHIVEAQYKALKASPCRLLAAALTDGVGERRAQNQPGTNNEYPNWRIPLADSDGAPVYLEDLFANARLQSLSHVMQSVD</sequence>
<organism evidence="12 13">
    <name type="scientific">Bifidobacterium psychraerophilum</name>
    <dbReference type="NCBI Taxonomy" id="218140"/>
    <lineage>
        <taxon>Bacteria</taxon>
        <taxon>Bacillati</taxon>
        <taxon>Actinomycetota</taxon>
        <taxon>Actinomycetes</taxon>
        <taxon>Bifidobacteriales</taxon>
        <taxon>Bifidobacteriaceae</taxon>
        <taxon>Bifidobacterium</taxon>
    </lineage>
</organism>
<dbReference type="STRING" id="218140.BPSY_1009"/>
<evidence type="ECO:0000256" key="3">
    <source>
        <dbReference type="ARBA" id="ARBA00012560"/>
    </source>
</evidence>
<evidence type="ECO:0000313" key="13">
    <source>
        <dbReference type="Proteomes" id="UP000029050"/>
    </source>
</evidence>
<dbReference type="InterPro" id="IPR003385">
    <property type="entry name" value="Glyco_hydro_77"/>
</dbReference>
<dbReference type="PANTHER" id="PTHR32438:SF5">
    <property type="entry name" value="4-ALPHA-GLUCANOTRANSFERASE DPE1, CHLOROPLASTIC_AMYLOPLASTIC"/>
    <property type="match status" value="1"/>
</dbReference>
<dbReference type="EMBL" id="JGZI01000009">
    <property type="protein sequence ID" value="KFI82160.1"/>
    <property type="molecule type" value="Genomic_DNA"/>
</dbReference>
<evidence type="ECO:0000256" key="7">
    <source>
        <dbReference type="ARBA" id="ARBA00023277"/>
    </source>
</evidence>
<keyword evidence="6 10" id="KW-0808">Transferase</keyword>
<dbReference type="SUPFAM" id="SSF51445">
    <property type="entry name" value="(Trans)glycosidases"/>
    <property type="match status" value="1"/>
</dbReference>
<protein>
    <recommendedName>
        <fullName evidence="4 10">4-alpha-glucanotransferase</fullName>
        <ecNumber evidence="3 10">2.4.1.25</ecNumber>
    </recommendedName>
    <alternativeName>
        <fullName evidence="8 10">Amylomaltase</fullName>
    </alternativeName>
    <alternativeName>
        <fullName evidence="9 10">Disproportionating enzyme</fullName>
    </alternativeName>
</protein>
<dbReference type="GO" id="GO:0005975">
    <property type="term" value="P:carbohydrate metabolic process"/>
    <property type="evidence" value="ECO:0007669"/>
    <property type="project" value="InterPro"/>
</dbReference>
<dbReference type="GO" id="GO:0004134">
    <property type="term" value="F:4-alpha-glucanotransferase activity"/>
    <property type="evidence" value="ECO:0007669"/>
    <property type="project" value="UniProtKB-EC"/>
</dbReference>
<keyword evidence="5 10" id="KW-0328">Glycosyltransferase</keyword>
<evidence type="ECO:0000256" key="4">
    <source>
        <dbReference type="ARBA" id="ARBA00020295"/>
    </source>
</evidence>
<feature type="domain" description="MalQ N-terminal beta-sandwich" evidence="11">
    <location>
        <begin position="98"/>
        <end position="189"/>
    </location>
</feature>
<evidence type="ECO:0000256" key="1">
    <source>
        <dbReference type="ARBA" id="ARBA00000439"/>
    </source>
</evidence>
<proteinExistence type="inferred from homology"/>
<dbReference type="PANTHER" id="PTHR32438">
    <property type="entry name" value="4-ALPHA-GLUCANOTRANSFERASE DPE1, CHLOROPLASTIC/AMYLOPLASTIC"/>
    <property type="match status" value="1"/>
</dbReference>
<dbReference type="Pfam" id="PF02446">
    <property type="entry name" value="Glyco_hydro_77"/>
    <property type="match status" value="1"/>
</dbReference>
<comment type="catalytic activity">
    <reaction evidence="1 10">
        <text>Transfers a segment of a (1-&gt;4)-alpha-D-glucan to a new position in an acceptor, which may be glucose or a (1-&gt;4)-alpha-D-glucan.</text>
        <dbReference type="EC" id="2.4.1.25"/>
    </reaction>
</comment>
<dbReference type="NCBIfam" id="TIGR00217">
    <property type="entry name" value="malQ"/>
    <property type="match status" value="1"/>
</dbReference>
<evidence type="ECO:0000259" key="11">
    <source>
        <dbReference type="Pfam" id="PF21226"/>
    </source>
</evidence>
<evidence type="ECO:0000313" key="12">
    <source>
        <dbReference type="EMBL" id="KFI82160.1"/>
    </source>
</evidence>
<evidence type="ECO:0000256" key="10">
    <source>
        <dbReference type="RuleBase" id="RU361207"/>
    </source>
</evidence>
<dbReference type="InterPro" id="IPR048458">
    <property type="entry name" value="MalQ_N"/>
</dbReference>
<name>A0A087CFW0_9BIFI</name>
<dbReference type="eggNOG" id="COG1640">
    <property type="taxonomic scope" value="Bacteria"/>
</dbReference>
<keyword evidence="13" id="KW-1185">Reference proteome</keyword>
<dbReference type="AlphaFoldDB" id="A0A087CFW0"/>
<dbReference type="Proteomes" id="UP000029050">
    <property type="component" value="Unassembled WGS sequence"/>
</dbReference>
<dbReference type="InterPro" id="IPR017853">
    <property type="entry name" value="GH"/>
</dbReference>
<comment type="caution">
    <text evidence="12">The sequence shown here is derived from an EMBL/GenBank/DDBJ whole genome shotgun (WGS) entry which is preliminary data.</text>
</comment>
<dbReference type="Pfam" id="PF21226">
    <property type="entry name" value="MalQ_N"/>
    <property type="match status" value="1"/>
</dbReference>
<evidence type="ECO:0000256" key="2">
    <source>
        <dbReference type="ARBA" id="ARBA00005684"/>
    </source>
</evidence>
<comment type="similarity">
    <text evidence="2 10">Belongs to the disproportionating enzyme family.</text>
</comment>